<dbReference type="Pfam" id="PF00027">
    <property type="entry name" value="cNMP_binding"/>
    <property type="match status" value="1"/>
</dbReference>
<dbReference type="InterPro" id="IPR018490">
    <property type="entry name" value="cNMP-bd_dom_sf"/>
</dbReference>
<dbReference type="Proteomes" id="UP000176050">
    <property type="component" value="Chromosome"/>
</dbReference>
<evidence type="ECO:0000313" key="2">
    <source>
        <dbReference type="EMBL" id="AOW20221.1"/>
    </source>
</evidence>
<protein>
    <recommendedName>
        <fullName evidence="1">Cyclic nucleotide-binding domain-containing protein</fullName>
    </recommendedName>
</protein>
<accession>A0A1D8P6L6</accession>
<sequence>MNRLIEHINKTHSLSATSWVELNKIITYKKVRQGSKLIEIGNKPKYFYFLITGIVRVYTITKNGKESNSLLIPEYNYFAPFTSLILDSPSAVTVECLTDCELAECNYKLFIKLADEYTDINILHRKNLEKIFINSEKRDIELTTLTATERYIALKNRIPNIDNLITQKHIASHIGITAVQLSRLKKQLFT</sequence>
<dbReference type="PROSITE" id="PS50042">
    <property type="entry name" value="CNMP_BINDING_3"/>
    <property type="match status" value="1"/>
</dbReference>
<organism evidence="2 3">
    <name type="scientific">Urechidicola croceus</name>
    <dbReference type="NCBI Taxonomy" id="1850246"/>
    <lineage>
        <taxon>Bacteria</taxon>
        <taxon>Pseudomonadati</taxon>
        <taxon>Bacteroidota</taxon>
        <taxon>Flavobacteriia</taxon>
        <taxon>Flavobacteriales</taxon>
        <taxon>Flavobacteriaceae</taxon>
        <taxon>Urechidicola</taxon>
    </lineage>
</organism>
<feature type="domain" description="Cyclic nucleotide-binding" evidence="1">
    <location>
        <begin position="10"/>
        <end position="113"/>
    </location>
</feature>
<dbReference type="OrthoDB" id="663011at2"/>
<dbReference type="KEGG" id="lul:LPB138_05815"/>
<evidence type="ECO:0000259" key="1">
    <source>
        <dbReference type="PROSITE" id="PS50042"/>
    </source>
</evidence>
<dbReference type="STRING" id="1850246.LPB138_05815"/>
<evidence type="ECO:0000313" key="3">
    <source>
        <dbReference type="Proteomes" id="UP000176050"/>
    </source>
</evidence>
<proteinExistence type="predicted"/>
<dbReference type="AlphaFoldDB" id="A0A1D8P6L6"/>
<gene>
    <name evidence="2" type="ORF">LPB138_05815</name>
</gene>
<reference evidence="2 3" key="1">
    <citation type="submission" date="2016-10" db="EMBL/GenBank/DDBJ databases">
        <title>Lutibacter sp. LPB0138, isolated from marine gastropod.</title>
        <authorList>
            <person name="Kim E."/>
            <person name="Yi H."/>
        </authorList>
    </citation>
    <scope>NUCLEOTIDE SEQUENCE [LARGE SCALE GENOMIC DNA]</scope>
    <source>
        <strain evidence="2 3">LPB0138</strain>
    </source>
</reference>
<dbReference type="InterPro" id="IPR014710">
    <property type="entry name" value="RmlC-like_jellyroll"/>
</dbReference>
<dbReference type="RefSeq" id="WP_070236359.1">
    <property type="nucleotide sequence ID" value="NZ_CP017478.1"/>
</dbReference>
<dbReference type="CDD" id="cd00038">
    <property type="entry name" value="CAP_ED"/>
    <property type="match status" value="1"/>
</dbReference>
<dbReference type="EMBL" id="CP017478">
    <property type="protein sequence ID" value="AOW20221.1"/>
    <property type="molecule type" value="Genomic_DNA"/>
</dbReference>
<dbReference type="SUPFAM" id="SSF51206">
    <property type="entry name" value="cAMP-binding domain-like"/>
    <property type="match status" value="1"/>
</dbReference>
<keyword evidence="3" id="KW-1185">Reference proteome</keyword>
<name>A0A1D8P6L6_9FLAO</name>
<dbReference type="InterPro" id="IPR000595">
    <property type="entry name" value="cNMP-bd_dom"/>
</dbReference>
<dbReference type="Gene3D" id="2.60.120.10">
    <property type="entry name" value="Jelly Rolls"/>
    <property type="match status" value="1"/>
</dbReference>